<dbReference type="Proteomes" id="UP000288805">
    <property type="component" value="Unassembled WGS sequence"/>
</dbReference>
<comment type="caution">
    <text evidence="2">The sequence shown here is derived from an EMBL/GenBank/DDBJ whole genome shotgun (WGS) entry which is preliminary data.</text>
</comment>
<feature type="region of interest" description="Disordered" evidence="1">
    <location>
        <begin position="1"/>
        <end position="34"/>
    </location>
</feature>
<proteinExistence type="predicted"/>
<dbReference type="AlphaFoldDB" id="A0A438CXP2"/>
<evidence type="ECO:0000313" key="2">
    <source>
        <dbReference type="EMBL" id="RVW27951.1"/>
    </source>
</evidence>
<evidence type="ECO:0000313" key="3">
    <source>
        <dbReference type="Proteomes" id="UP000288805"/>
    </source>
</evidence>
<name>A0A438CXP2_VITVI</name>
<organism evidence="2 3">
    <name type="scientific">Vitis vinifera</name>
    <name type="common">Grape</name>
    <dbReference type="NCBI Taxonomy" id="29760"/>
    <lineage>
        <taxon>Eukaryota</taxon>
        <taxon>Viridiplantae</taxon>
        <taxon>Streptophyta</taxon>
        <taxon>Embryophyta</taxon>
        <taxon>Tracheophyta</taxon>
        <taxon>Spermatophyta</taxon>
        <taxon>Magnoliopsida</taxon>
        <taxon>eudicotyledons</taxon>
        <taxon>Gunneridae</taxon>
        <taxon>Pentapetalae</taxon>
        <taxon>rosids</taxon>
        <taxon>Vitales</taxon>
        <taxon>Vitaceae</taxon>
        <taxon>Viteae</taxon>
        <taxon>Vitis</taxon>
    </lineage>
</organism>
<accession>A0A438CXP2</accession>
<evidence type="ECO:0000256" key="1">
    <source>
        <dbReference type="SAM" id="MobiDB-lite"/>
    </source>
</evidence>
<dbReference type="EMBL" id="QGNW01001929">
    <property type="protein sequence ID" value="RVW27951.1"/>
    <property type="molecule type" value="Genomic_DNA"/>
</dbReference>
<gene>
    <name evidence="2" type="ORF">CK203_094091</name>
</gene>
<protein>
    <submittedName>
        <fullName evidence="2">Uncharacterized protein</fullName>
    </submittedName>
</protein>
<sequence>MRARLGPQEPERSRPPMATTWAPCPDPMTTPMAGGNLPNELPIGSISRRLDDMLSTPFCSHIIHYEPPRGFLVPKYSTYDGTNDPFDHIMHY</sequence>
<reference evidence="2 3" key="1">
    <citation type="journal article" date="2018" name="PLoS Genet.">
        <title>Population sequencing reveals clonal diversity and ancestral inbreeding in the grapevine cultivar Chardonnay.</title>
        <authorList>
            <person name="Roach M.J."/>
            <person name="Johnson D.L."/>
            <person name="Bohlmann J."/>
            <person name="van Vuuren H.J."/>
            <person name="Jones S.J."/>
            <person name="Pretorius I.S."/>
            <person name="Schmidt S.A."/>
            <person name="Borneman A.R."/>
        </authorList>
    </citation>
    <scope>NUCLEOTIDE SEQUENCE [LARGE SCALE GENOMIC DNA]</scope>
    <source>
        <strain evidence="3">cv. Chardonnay</strain>
        <tissue evidence="2">Leaf</tissue>
    </source>
</reference>